<dbReference type="PANTHER" id="PTHR11070">
    <property type="entry name" value="UVRD / RECB / PCRA DNA HELICASE FAMILY MEMBER"/>
    <property type="match status" value="1"/>
</dbReference>
<accession>A0ABS4EEA2</accession>
<dbReference type="PROSITE" id="PS51198">
    <property type="entry name" value="UVRD_HELICASE_ATP_BIND"/>
    <property type="match status" value="1"/>
</dbReference>
<gene>
    <name evidence="13" type="ORF">J2Z43_002726</name>
</gene>
<dbReference type="GO" id="GO:0003678">
    <property type="term" value="F:DNA helicase activity"/>
    <property type="evidence" value="ECO:0007669"/>
    <property type="project" value="UniProtKB-EC"/>
</dbReference>
<dbReference type="Gene3D" id="3.40.50.300">
    <property type="entry name" value="P-loop containing nucleotide triphosphate hydrolases"/>
    <property type="match status" value="3"/>
</dbReference>
<dbReference type="Pfam" id="PF00580">
    <property type="entry name" value="UvrD-helicase"/>
    <property type="match status" value="1"/>
</dbReference>
<evidence type="ECO:0000259" key="12">
    <source>
        <dbReference type="PROSITE" id="PS51198"/>
    </source>
</evidence>
<protein>
    <recommendedName>
        <fullName evidence="9">DNA 3'-5' helicase</fullName>
        <ecNumber evidence="9">5.6.2.4</ecNumber>
    </recommendedName>
</protein>
<dbReference type="CDD" id="cd17932">
    <property type="entry name" value="DEXQc_UvrD"/>
    <property type="match status" value="1"/>
</dbReference>
<keyword evidence="3 11" id="KW-0378">Hydrolase</keyword>
<dbReference type="InterPro" id="IPR014016">
    <property type="entry name" value="UvrD-like_ATP-bd"/>
</dbReference>
<evidence type="ECO:0000313" key="13">
    <source>
        <dbReference type="EMBL" id="MBP1856278.1"/>
    </source>
</evidence>
<evidence type="ECO:0000256" key="11">
    <source>
        <dbReference type="PROSITE-ProRule" id="PRU00560"/>
    </source>
</evidence>
<dbReference type="EMBL" id="JAGGJX010000007">
    <property type="protein sequence ID" value="MBP1856278.1"/>
    <property type="molecule type" value="Genomic_DNA"/>
</dbReference>
<reference evidence="13 14" key="1">
    <citation type="submission" date="2021-03" db="EMBL/GenBank/DDBJ databases">
        <title>Genomic Encyclopedia of Type Strains, Phase IV (KMG-IV): sequencing the most valuable type-strain genomes for metagenomic binning, comparative biology and taxonomic classification.</title>
        <authorList>
            <person name="Goeker M."/>
        </authorList>
    </citation>
    <scope>NUCLEOTIDE SEQUENCE [LARGE SCALE GENOMIC DNA]</scope>
    <source>
        <strain evidence="13 14">DSM 1289</strain>
    </source>
</reference>
<keyword evidence="4 11" id="KW-0347">Helicase</keyword>
<evidence type="ECO:0000256" key="10">
    <source>
        <dbReference type="ARBA" id="ARBA00048988"/>
    </source>
</evidence>
<dbReference type="InterPro" id="IPR027417">
    <property type="entry name" value="P-loop_NTPase"/>
</dbReference>
<dbReference type="InterPro" id="IPR014017">
    <property type="entry name" value="DNA_helicase_UvrD-like_C"/>
</dbReference>
<evidence type="ECO:0000256" key="9">
    <source>
        <dbReference type="ARBA" id="ARBA00034808"/>
    </source>
</evidence>
<keyword evidence="2 11" id="KW-0547">Nucleotide-binding</keyword>
<comment type="catalytic activity">
    <reaction evidence="10">
        <text>ATP + H2O = ADP + phosphate + H(+)</text>
        <dbReference type="Rhea" id="RHEA:13065"/>
        <dbReference type="ChEBI" id="CHEBI:15377"/>
        <dbReference type="ChEBI" id="CHEBI:15378"/>
        <dbReference type="ChEBI" id="CHEBI:30616"/>
        <dbReference type="ChEBI" id="CHEBI:43474"/>
        <dbReference type="ChEBI" id="CHEBI:456216"/>
        <dbReference type="EC" id="5.6.2.4"/>
    </reaction>
</comment>
<evidence type="ECO:0000256" key="6">
    <source>
        <dbReference type="ARBA" id="ARBA00023125"/>
    </source>
</evidence>
<evidence type="ECO:0000256" key="5">
    <source>
        <dbReference type="ARBA" id="ARBA00022840"/>
    </source>
</evidence>
<evidence type="ECO:0000256" key="4">
    <source>
        <dbReference type="ARBA" id="ARBA00022806"/>
    </source>
</evidence>
<comment type="similarity">
    <text evidence="1">Belongs to the helicase family. UvrD subfamily.</text>
</comment>
<dbReference type="PANTHER" id="PTHR11070:SF2">
    <property type="entry name" value="ATP-DEPENDENT DNA HELICASE SRS2"/>
    <property type="match status" value="1"/>
</dbReference>
<sequence>MNNIKYREDQLPIINYESGTMAVTAVPGAGKTFIVTNLVAKLLHEGKNDGKKILILTYMNSAVNNFKGRIKKLLEQNEINETNSYEVMTIHSLAIKIIRENPEAIMLSEDFNIADDIQKSMILTDCISNFRANGGERSFSWFVKEQKDPEWRQRTLDSWENGFFDIVINAISQLKYKEISPGILGNLVYSSDVEFLKVVYPIYKQYDKKLKQSGLLDYDDILILANKALQNDESLRAKFENRYKYIFEDECQDSNEIQGKIIRQISEKNNNLVRVGDVNQSITGTFSSSDPKFFKQFMKEAQMCYKMYMSGRSSKDVLDLANRLAEYVTSEFKQEECRNALEYMDIKTVPEGKGYKSNPSSDNYNINIKLYKTWNEEIENTVRYVKGIKKKYPEKSIGILVPFNNQVTQIAEVMSENKLEFEELGPNSAKKRKVINKISSFLNFILNSNDVDKLLEAIKEIYLDDYSDETNETLIDYVKHKNYSVEELLYGTINNKSFRLDLGEDLLNLPEGSSVFGKFKESLISVREVLDYPRTRIDLLIMYIGDSIDLSVEESAIVDYISFYAKYLCTEDVHFDLSNLHNILADSKSRVFSHIIDVVYEINGYEPEPGSITICNYHKSKGLEWDCVFLLGLTEYNFPDNINQKFQGEKWFLKEKYKNPVAVIKSEVDEISGSKYSGNYTYEEKISLIDEKIRLLYVGITRAKEMLILSSSAYRIDADIGRKNKEQAPCNYIKELGKYIIAKRNE</sequence>
<keyword evidence="7" id="KW-0413">Isomerase</keyword>
<dbReference type="InterPro" id="IPR013986">
    <property type="entry name" value="DExx_box_DNA_helicase_dom_sf"/>
</dbReference>
<evidence type="ECO:0000256" key="3">
    <source>
        <dbReference type="ARBA" id="ARBA00022801"/>
    </source>
</evidence>
<comment type="catalytic activity">
    <reaction evidence="8">
        <text>Couples ATP hydrolysis with the unwinding of duplex DNA by translocating in the 3'-5' direction.</text>
        <dbReference type="EC" id="5.6.2.4"/>
    </reaction>
</comment>
<evidence type="ECO:0000256" key="1">
    <source>
        <dbReference type="ARBA" id="ARBA00009922"/>
    </source>
</evidence>
<keyword evidence="5 11" id="KW-0067">ATP-binding</keyword>
<evidence type="ECO:0000256" key="8">
    <source>
        <dbReference type="ARBA" id="ARBA00034617"/>
    </source>
</evidence>
<comment type="caution">
    <text evidence="13">The sequence shown here is derived from an EMBL/GenBank/DDBJ whole genome shotgun (WGS) entry which is preliminary data.</text>
</comment>
<keyword evidence="14" id="KW-1185">Reference proteome</keyword>
<dbReference type="EC" id="5.6.2.4" evidence="9"/>
<dbReference type="GO" id="GO:0016787">
    <property type="term" value="F:hydrolase activity"/>
    <property type="evidence" value="ECO:0007669"/>
    <property type="project" value="UniProtKB-KW"/>
</dbReference>
<evidence type="ECO:0000256" key="7">
    <source>
        <dbReference type="ARBA" id="ARBA00023235"/>
    </source>
</evidence>
<keyword evidence="6" id="KW-0238">DNA-binding</keyword>
<evidence type="ECO:0000313" key="14">
    <source>
        <dbReference type="Proteomes" id="UP000767291"/>
    </source>
</evidence>
<feature type="binding site" evidence="11">
    <location>
        <begin position="25"/>
        <end position="32"/>
    </location>
    <ligand>
        <name>ATP</name>
        <dbReference type="ChEBI" id="CHEBI:30616"/>
    </ligand>
</feature>
<dbReference type="Gene3D" id="1.10.10.160">
    <property type="match status" value="1"/>
</dbReference>
<evidence type="ECO:0000256" key="2">
    <source>
        <dbReference type="ARBA" id="ARBA00022741"/>
    </source>
</evidence>
<proteinExistence type="inferred from homology"/>
<dbReference type="RefSeq" id="WP_209457605.1">
    <property type="nucleotide sequence ID" value="NZ_BAAACS010000017.1"/>
</dbReference>
<name>A0ABS4EEA2_9FIRM</name>
<dbReference type="InterPro" id="IPR000212">
    <property type="entry name" value="DNA_helicase_UvrD/REP"/>
</dbReference>
<dbReference type="SUPFAM" id="SSF52540">
    <property type="entry name" value="P-loop containing nucleoside triphosphate hydrolases"/>
    <property type="match status" value="1"/>
</dbReference>
<feature type="domain" description="UvrD-like helicase ATP-binding" evidence="12">
    <location>
        <begin position="4"/>
        <end position="314"/>
    </location>
</feature>
<organism evidence="13 14">
    <name type="scientific">Metaclostridioides mangenotii</name>
    <dbReference type="NCBI Taxonomy" id="1540"/>
    <lineage>
        <taxon>Bacteria</taxon>
        <taxon>Bacillati</taxon>
        <taxon>Bacillota</taxon>
        <taxon>Clostridia</taxon>
        <taxon>Peptostreptococcales</taxon>
        <taxon>Peptostreptococcaceae</taxon>
        <taxon>Metaclostridioides</taxon>
    </lineage>
</organism>
<dbReference type="Proteomes" id="UP000767291">
    <property type="component" value="Unassembled WGS sequence"/>
</dbReference>
<dbReference type="Pfam" id="PF13361">
    <property type="entry name" value="UvrD_C"/>
    <property type="match status" value="2"/>
</dbReference>